<dbReference type="EMBL" id="LXIE01000045">
    <property type="protein sequence ID" value="OAD90465.1"/>
    <property type="molecule type" value="Genomic_DNA"/>
</dbReference>
<dbReference type="SUPFAM" id="SSF53474">
    <property type="entry name" value="alpha/beta-Hydrolases"/>
    <property type="match status" value="1"/>
</dbReference>
<organism evidence="2 3">
    <name type="scientific">Aequorivita soesokkakensis</name>
    <dbReference type="NCBI Taxonomy" id="1385699"/>
    <lineage>
        <taxon>Bacteria</taxon>
        <taxon>Pseudomonadati</taxon>
        <taxon>Bacteroidota</taxon>
        <taxon>Flavobacteriia</taxon>
        <taxon>Flavobacteriales</taxon>
        <taxon>Flavobacteriaceae</taxon>
        <taxon>Aequorivita</taxon>
    </lineage>
</organism>
<dbReference type="PANTHER" id="PTHR42886">
    <property type="entry name" value="RE40534P-RELATED"/>
    <property type="match status" value="1"/>
</dbReference>
<evidence type="ECO:0000313" key="3">
    <source>
        <dbReference type="Proteomes" id="UP000077552"/>
    </source>
</evidence>
<dbReference type="STRING" id="1385699.A7A78_05990"/>
<dbReference type="InterPro" id="IPR029058">
    <property type="entry name" value="AB_hydrolase_fold"/>
</dbReference>
<dbReference type="Proteomes" id="UP000077552">
    <property type="component" value="Unassembled WGS sequence"/>
</dbReference>
<name>A0A1A9LDL0_9FLAO</name>
<keyword evidence="2" id="KW-0378">Hydrolase</keyword>
<reference evidence="2 3" key="1">
    <citation type="submission" date="2016-05" db="EMBL/GenBank/DDBJ databases">
        <title>Genome sequencing of Vitellibacter soesokkakensis RSSK-12.</title>
        <authorList>
            <person name="Thevarajoo S."/>
            <person name="Selvaratnam C."/>
            <person name="Goh K.M."/>
            <person name="Chan K.-G."/>
            <person name="Chong C.S."/>
        </authorList>
    </citation>
    <scope>NUCLEOTIDE SEQUENCE [LARGE SCALE GENOMIC DNA]</scope>
    <source>
        <strain evidence="2 3">RSSK-12</strain>
    </source>
</reference>
<feature type="domain" description="AB hydrolase-1" evidence="1">
    <location>
        <begin position="33"/>
        <end position="260"/>
    </location>
</feature>
<dbReference type="Pfam" id="PF12697">
    <property type="entry name" value="Abhydrolase_6"/>
    <property type="match status" value="1"/>
</dbReference>
<dbReference type="GO" id="GO:0016787">
    <property type="term" value="F:hydrolase activity"/>
    <property type="evidence" value="ECO:0007669"/>
    <property type="project" value="UniProtKB-KW"/>
</dbReference>
<dbReference type="OrthoDB" id="9808543at2"/>
<comment type="caution">
    <text evidence="2">The sequence shown here is derived from an EMBL/GenBank/DDBJ whole genome shotgun (WGS) entry which is preliminary data.</text>
</comment>
<evidence type="ECO:0000259" key="1">
    <source>
        <dbReference type="Pfam" id="PF12697"/>
    </source>
</evidence>
<proteinExistence type="predicted"/>
<dbReference type="RefSeq" id="WP_068762782.1">
    <property type="nucleotide sequence ID" value="NZ_LXIE01000045.1"/>
</dbReference>
<keyword evidence="3" id="KW-1185">Reference proteome</keyword>
<protein>
    <submittedName>
        <fullName evidence="2">Alpha/beta hydrolase</fullName>
    </submittedName>
</protein>
<gene>
    <name evidence="2" type="ORF">A7A78_05990</name>
</gene>
<accession>A0A1A9LDL0</accession>
<dbReference type="Gene3D" id="3.40.50.1820">
    <property type="entry name" value="alpha/beta hydrolase"/>
    <property type="match status" value="1"/>
</dbReference>
<dbReference type="AlphaFoldDB" id="A0A1A9LDL0"/>
<evidence type="ECO:0000313" key="2">
    <source>
        <dbReference type="EMBL" id="OAD90465.1"/>
    </source>
</evidence>
<dbReference type="PANTHER" id="PTHR42886:SF53">
    <property type="entry name" value="ALPHA_BETA-HYDROLASES SUPERFAMILY PROTEIN"/>
    <property type="match status" value="1"/>
</dbReference>
<sequence>MIFKKNRIIHSKDKKPILYDVYYTETEKPQPIVIFCHGYKGYKDWGAWHLVAEAFAEKDFCFLKFNFSHNGGTMEDPIDFPDLEAFAENNFSLELDDLDRVLKEIESRNENFPKKISTISLIGHSRGGGIVLIKAEEDTRISKVAAWASVSDFKARFQEGTTEFEMWKETGVAYVENSRTKQMMPNNFQFYEDFKNNEKRLTISRAVKNLTIPLLVIHGSDDPTVSVKEAKAIHSWNPKSELLIIPGADHVFNAKHPWEEAALPNQLKTVVERTIEFLK</sequence>
<dbReference type="InterPro" id="IPR000073">
    <property type="entry name" value="AB_hydrolase_1"/>
</dbReference>